<dbReference type="GO" id="GO:0043456">
    <property type="term" value="P:regulation of pentose-phosphate shunt"/>
    <property type="evidence" value="ECO:0007669"/>
    <property type="project" value="TreeGrafter"/>
</dbReference>
<evidence type="ECO:0000313" key="4">
    <source>
        <dbReference type="EMBL" id="PWJ95255.1"/>
    </source>
</evidence>
<proteinExistence type="predicted"/>
<dbReference type="RefSeq" id="WP_109604506.1">
    <property type="nucleotide sequence ID" value="NZ_QGGI01000006.1"/>
</dbReference>
<dbReference type="GO" id="GO:0004331">
    <property type="term" value="F:fructose-2,6-bisphosphate 2-phosphatase activity"/>
    <property type="evidence" value="ECO:0007669"/>
    <property type="project" value="TreeGrafter"/>
</dbReference>
<dbReference type="EMBL" id="QGGI01000006">
    <property type="protein sequence ID" value="PWJ95255.1"/>
    <property type="molecule type" value="Genomic_DNA"/>
</dbReference>
<dbReference type="GO" id="GO:0005829">
    <property type="term" value="C:cytosol"/>
    <property type="evidence" value="ECO:0007669"/>
    <property type="project" value="TreeGrafter"/>
</dbReference>
<feature type="active site" description="Tele-phosphohistidine intermediate" evidence="2">
    <location>
        <position position="8"/>
    </location>
</feature>
<accession>A0AA45HIT8</accession>
<feature type="active site" description="Proton donor/acceptor" evidence="2">
    <location>
        <position position="81"/>
    </location>
</feature>
<evidence type="ECO:0000256" key="3">
    <source>
        <dbReference type="PIRSR" id="PIRSR613078-2"/>
    </source>
</evidence>
<gene>
    <name evidence="4" type="ORF">C7380_10663</name>
</gene>
<dbReference type="AlphaFoldDB" id="A0AA45HIT8"/>
<dbReference type="InterPro" id="IPR001345">
    <property type="entry name" value="PG/BPGM_mutase_AS"/>
</dbReference>
<dbReference type="PANTHER" id="PTHR46517">
    <property type="entry name" value="FRUCTOSE-2,6-BISPHOSPHATASE TIGAR"/>
    <property type="match status" value="1"/>
</dbReference>
<keyword evidence="5" id="KW-1185">Reference proteome</keyword>
<feature type="binding site" evidence="3">
    <location>
        <position position="57"/>
    </location>
    <ligand>
        <name>substrate</name>
    </ligand>
</feature>
<evidence type="ECO:0000256" key="2">
    <source>
        <dbReference type="PIRSR" id="PIRSR613078-1"/>
    </source>
</evidence>
<name>A0AA45HIT8_9BACT</name>
<organism evidence="4 5">
    <name type="scientific">Oceanotoga teriensis</name>
    <dbReference type="NCBI Taxonomy" id="515440"/>
    <lineage>
        <taxon>Bacteria</taxon>
        <taxon>Thermotogati</taxon>
        <taxon>Thermotogota</taxon>
        <taxon>Thermotogae</taxon>
        <taxon>Petrotogales</taxon>
        <taxon>Petrotogaceae</taxon>
        <taxon>Oceanotoga</taxon>
    </lineage>
</organism>
<dbReference type="CDD" id="cd07067">
    <property type="entry name" value="HP_PGM_like"/>
    <property type="match status" value="1"/>
</dbReference>
<keyword evidence="1" id="KW-0378">Hydrolase</keyword>
<feature type="binding site" evidence="3">
    <location>
        <begin position="7"/>
        <end position="14"/>
    </location>
    <ligand>
        <name>substrate</name>
    </ligand>
</feature>
<sequence>MNIYLTRHGQTEWNIQKKFQGWKNSNLTEIGKRQAELLSKRLKKIKIDKIYTSPLKRAYETSEIIKNNRKMPIIEKEGLKEIYLGEFEGKNYEKIKESNKLPKQLYNFWYEPENYKPDKGETFQELKKRVENTLYQIINENNESSDILIVTHGVTLKMIFLILLNENIKNIWKTTYTENTSLSLFEYNNEKFKLKIHGDIKHLEENYNG</sequence>
<evidence type="ECO:0000256" key="1">
    <source>
        <dbReference type="ARBA" id="ARBA00022801"/>
    </source>
</evidence>
<dbReference type="Gene3D" id="3.40.50.1240">
    <property type="entry name" value="Phosphoglycerate mutase-like"/>
    <property type="match status" value="1"/>
</dbReference>
<dbReference type="Pfam" id="PF00300">
    <property type="entry name" value="His_Phos_1"/>
    <property type="match status" value="1"/>
</dbReference>
<protein>
    <submittedName>
        <fullName evidence="4">Phosphoglycerate mutase</fullName>
    </submittedName>
</protein>
<dbReference type="InterPro" id="IPR029033">
    <property type="entry name" value="His_PPase_superfam"/>
</dbReference>
<dbReference type="SUPFAM" id="SSF53254">
    <property type="entry name" value="Phosphoglycerate mutase-like"/>
    <property type="match status" value="1"/>
</dbReference>
<dbReference type="PANTHER" id="PTHR46517:SF1">
    <property type="entry name" value="FRUCTOSE-2,6-BISPHOSPHATASE TIGAR"/>
    <property type="match status" value="1"/>
</dbReference>
<evidence type="ECO:0000313" key="5">
    <source>
        <dbReference type="Proteomes" id="UP000245921"/>
    </source>
</evidence>
<dbReference type="PROSITE" id="PS00175">
    <property type="entry name" value="PG_MUTASE"/>
    <property type="match status" value="1"/>
</dbReference>
<comment type="caution">
    <text evidence="4">The sequence shown here is derived from an EMBL/GenBank/DDBJ whole genome shotgun (WGS) entry which is preliminary data.</text>
</comment>
<dbReference type="GO" id="GO:0045820">
    <property type="term" value="P:negative regulation of glycolytic process"/>
    <property type="evidence" value="ECO:0007669"/>
    <property type="project" value="TreeGrafter"/>
</dbReference>
<dbReference type="SMART" id="SM00855">
    <property type="entry name" value="PGAM"/>
    <property type="match status" value="1"/>
</dbReference>
<reference evidence="4 5" key="1">
    <citation type="submission" date="2018-05" db="EMBL/GenBank/DDBJ databases">
        <title>Genomic Encyclopedia of Type Strains, Phase IV (KMG-IV): sequencing the most valuable type-strain genomes for metagenomic binning, comparative biology and taxonomic classification.</title>
        <authorList>
            <person name="Goeker M."/>
        </authorList>
    </citation>
    <scope>NUCLEOTIDE SEQUENCE [LARGE SCALE GENOMIC DNA]</scope>
    <source>
        <strain evidence="4 5">DSM 24906</strain>
    </source>
</reference>
<dbReference type="InterPro" id="IPR051695">
    <property type="entry name" value="Phosphoglycerate_Mutase"/>
</dbReference>
<dbReference type="PIRSF" id="PIRSF000709">
    <property type="entry name" value="6PFK_2-Ptase"/>
    <property type="match status" value="1"/>
</dbReference>
<dbReference type="InterPro" id="IPR013078">
    <property type="entry name" value="His_Pase_superF_clade-1"/>
</dbReference>
<dbReference type="Proteomes" id="UP000245921">
    <property type="component" value="Unassembled WGS sequence"/>
</dbReference>